<feature type="region of interest" description="Disordered" evidence="1">
    <location>
        <begin position="585"/>
        <end position="638"/>
    </location>
</feature>
<evidence type="ECO:0000313" key="2">
    <source>
        <dbReference type="EMBL" id="KXZ45030.1"/>
    </source>
</evidence>
<gene>
    <name evidence="2" type="ORF">GPECTOR_59g638</name>
</gene>
<feature type="compositionally biased region" description="Low complexity" evidence="1">
    <location>
        <begin position="318"/>
        <end position="331"/>
    </location>
</feature>
<feature type="compositionally biased region" description="Low complexity" evidence="1">
    <location>
        <begin position="109"/>
        <end position="118"/>
    </location>
</feature>
<proteinExistence type="predicted"/>
<feature type="compositionally biased region" description="Gly residues" evidence="1">
    <location>
        <begin position="306"/>
        <end position="317"/>
    </location>
</feature>
<dbReference type="EMBL" id="LSYV01000060">
    <property type="protein sequence ID" value="KXZ45030.1"/>
    <property type="molecule type" value="Genomic_DNA"/>
</dbReference>
<feature type="compositionally biased region" description="Acidic residues" evidence="1">
    <location>
        <begin position="92"/>
        <end position="108"/>
    </location>
</feature>
<feature type="region of interest" description="Disordered" evidence="1">
    <location>
        <begin position="71"/>
        <end position="124"/>
    </location>
</feature>
<dbReference type="Proteomes" id="UP000075714">
    <property type="component" value="Unassembled WGS sequence"/>
</dbReference>
<feature type="compositionally biased region" description="Gly residues" evidence="1">
    <location>
        <begin position="678"/>
        <end position="688"/>
    </location>
</feature>
<feature type="compositionally biased region" description="Gly residues" evidence="1">
    <location>
        <begin position="612"/>
        <end position="626"/>
    </location>
</feature>
<evidence type="ECO:0000313" key="3">
    <source>
        <dbReference type="Proteomes" id="UP000075714"/>
    </source>
</evidence>
<evidence type="ECO:0000256" key="1">
    <source>
        <dbReference type="SAM" id="MobiDB-lite"/>
    </source>
</evidence>
<accession>A0A150G6R8</accession>
<sequence>MHGRNMLQLSDLTELRRRQKAGTSLVRLQAEEYMDRQAMRAMMGTSSDDDDDDDDEGGDRMVGLSMIGKATIAPPNGDADGVPVIINVLGPCDEDDGDDAGSDDESESSSEQGDSSTGIAPAATSASGGCLPGAFVRPYEYAATADGGLPTTQPAADNRRAENLISQLRQFQRASAPATAPRSSTSNLTLEASVRAGGVFGATSDYSTRAGRQYGSSSPAAATAVPIPPQGRDPAIRPSLLTGSGAGSPGGVGALRDSSPAQYRLPAATGSSLYGSSGGADPSVRVRRASTTNTLFAYLPAVGSPGGASGSGGGGGVESPVSASSSSAAVGPPRPPNVPVGARAGGAVEASPRAMLAGLGDRSVRSLRTASATAMERPPGWLSLGPAPAGGDSGAGGGGGVSGGGNESSGSPVAARSGLGDKSVRGRRASVLMAAPSGSGMPPGGGGGGGGGEGPRPPASDASVRSCWRPVAMGEASVRGGGAGRGGSSSGPVATLPDLMYAPTSGQAVSLFKAITGAEPVGRATLPEPAAAPPAVPLVPEPSAKSARAMAQLAQLQLLQHQHALGLADAGGGAATTAAGGAGAAAARHRHASTSQIELAAPSGPKLPKIGGASGGGGVSSSGQAGGAAAHPYSRTSTDNLGSLGGSLATTSRGVSFSGGQAQLQLLQHQQQKQQHVSGGGGGGGPAGGRTSRAAAASQEDDDAGLVSKAVKGLFHILKR</sequence>
<feature type="region of interest" description="Disordered" evidence="1">
    <location>
        <begin position="666"/>
        <end position="703"/>
    </location>
</feature>
<feature type="compositionally biased region" description="Gly residues" evidence="1">
    <location>
        <begin position="441"/>
        <end position="454"/>
    </location>
</feature>
<organism evidence="2 3">
    <name type="scientific">Gonium pectorale</name>
    <name type="common">Green alga</name>
    <dbReference type="NCBI Taxonomy" id="33097"/>
    <lineage>
        <taxon>Eukaryota</taxon>
        <taxon>Viridiplantae</taxon>
        <taxon>Chlorophyta</taxon>
        <taxon>core chlorophytes</taxon>
        <taxon>Chlorophyceae</taxon>
        <taxon>CS clade</taxon>
        <taxon>Chlamydomonadales</taxon>
        <taxon>Volvocaceae</taxon>
        <taxon>Gonium</taxon>
    </lineage>
</organism>
<name>A0A150G6R8_GONPE</name>
<feature type="compositionally biased region" description="Gly residues" evidence="1">
    <location>
        <begin position="391"/>
        <end position="407"/>
    </location>
</feature>
<feature type="compositionally biased region" description="Low complexity" evidence="1">
    <location>
        <begin position="689"/>
        <end position="698"/>
    </location>
</feature>
<protein>
    <submittedName>
        <fullName evidence="2">Uncharacterized protein</fullName>
    </submittedName>
</protein>
<feature type="region of interest" description="Disordered" evidence="1">
    <location>
        <begin position="306"/>
        <end position="344"/>
    </location>
</feature>
<feature type="compositionally biased region" description="Gly residues" evidence="1">
    <location>
        <begin position="244"/>
        <end position="253"/>
    </location>
</feature>
<feature type="region of interest" description="Disordered" evidence="1">
    <location>
        <begin position="369"/>
        <end position="465"/>
    </location>
</feature>
<dbReference type="AlphaFoldDB" id="A0A150G6R8"/>
<comment type="caution">
    <text evidence="2">The sequence shown here is derived from an EMBL/GenBank/DDBJ whole genome shotgun (WGS) entry which is preliminary data.</text>
</comment>
<feature type="region of interest" description="Disordered" evidence="1">
    <location>
        <begin position="210"/>
        <end position="258"/>
    </location>
</feature>
<feature type="compositionally biased region" description="Low complexity" evidence="1">
    <location>
        <begin position="666"/>
        <end position="677"/>
    </location>
</feature>
<reference evidence="3" key="1">
    <citation type="journal article" date="2016" name="Nat. Commun.">
        <title>The Gonium pectorale genome demonstrates co-option of cell cycle regulation during the evolution of multicellularity.</title>
        <authorList>
            <person name="Hanschen E.R."/>
            <person name="Marriage T.N."/>
            <person name="Ferris P.J."/>
            <person name="Hamaji T."/>
            <person name="Toyoda A."/>
            <person name="Fujiyama A."/>
            <person name="Neme R."/>
            <person name="Noguchi H."/>
            <person name="Minakuchi Y."/>
            <person name="Suzuki M."/>
            <person name="Kawai-Toyooka H."/>
            <person name="Smith D.R."/>
            <person name="Sparks H."/>
            <person name="Anderson J."/>
            <person name="Bakaric R."/>
            <person name="Luria V."/>
            <person name="Karger A."/>
            <person name="Kirschner M.W."/>
            <person name="Durand P.M."/>
            <person name="Michod R.E."/>
            <person name="Nozaki H."/>
            <person name="Olson B.J."/>
        </authorList>
    </citation>
    <scope>NUCLEOTIDE SEQUENCE [LARGE SCALE GENOMIC DNA]</scope>
    <source>
        <strain evidence="3">NIES-2863</strain>
    </source>
</reference>
<keyword evidence="3" id="KW-1185">Reference proteome</keyword>